<dbReference type="SUPFAM" id="SSF53383">
    <property type="entry name" value="PLP-dependent transferases"/>
    <property type="match status" value="1"/>
</dbReference>
<dbReference type="GO" id="GO:0042423">
    <property type="term" value="P:catecholamine biosynthetic process"/>
    <property type="evidence" value="ECO:0007669"/>
    <property type="project" value="UniProtKB-KW"/>
</dbReference>
<dbReference type="EMBL" id="UYJE01009574">
    <property type="protein sequence ID" value="VDI74577.1"/>
    <property type="molecule type" value="Genomic_DNA"/>
</dbReference>
<keyword evidence="3" id="KW-0456">Lyase</keyword>
<dbReference type="InterPro" id="IPR015422">
    <property type="entry name" value="PyrdxlP-dep_Trfase_small"/>
</dbReference>
<gene>
    <name evidence="3" type="ORF">MGAL_10B012509</name>
</gene>
<dbReference type="Proteomes" id="UP000596742">
    <property type="component" value="Unassembled WGS sequence"/>
</dbReference>
<dbReference type="Gene3D" id="3.90.1150.10">
    <property type="entry name" value="Aspartate Aminotransferase, domain 1"/>
    <property type="match status" value="1"/>
</dbReference>
<comment type="caution">
    <text evidence="3">The sequence shown here is derived from an EMBL/GenBank/DDBJ whole genome shotgun (WGS) entry which is preliminary data.</text>
</comment>
<dbReference type="PANTHER" id="PTHR11999:SF68">
    <property type="entry name" value="HISTIDINE DECARBOXYLASE"/>
    <property type="match status" value="1"/>
</dbReference>
<sequence>MMFVLKNLEQGENELNEFLLKRLNRSEKVHMVPALLRGKYVIRFTVTSQYTEDCDIERDWKIISATATKVLHDDESTDEEVISPDDEVFEKEIPILRVPRVVPLKQKDYGISLLLSNVPMSLNLSMEVLQRYSITMTS</sequence>
<evidence type="ECO:0000256" key="1">
    <source>
        <dbReference type="ARBA" id="ARBA00011738"/>
    </source>
</evidence>
<keyword evidence="2" id="KW-0210">Decarboxylase</keyword>
<keyword evidence="4" id="KW-1185">Reference proteome</keyword>
<dbReference type="OrthoDB" id="639767at2759"/>
<proteinExistence type="predicted"/>
<dbReference type="InterPro" id="IPR015424">
    <property type="entry name" value="PyrdxlP-dep_Trfase"/>
</dbReference>
<dbReference type="GO" id="GO:0004398">
    <property type="term" value="F:histidine decarboxylase activity"/>
    <property type="evidence" value="ECO:0007669"/>
    <property type="project" value="UniProtKB-EC"/>
</dbReference>
<organism evidence="3 4">
    <name type="scientific">Mytilus galloprovincialis</name>
    <name type="common">Mediterranean mussel</name>
    <dbReference type="NCBI Taxonomy" id="29158"/>
    <lineage>
        <taxon>Eukaryota</taxon>
        <taxon>Metazoa</taxon>
        <taxon>Spiralia</taxon>
        <taxon>Lophotrochozoa</taxon>
        <taxon>Mollusca</taxon>
        <taxon>Bivalvia</taxon>
        <taxon>Autobranchia</taxon>
        <taxon>Pteriomorphia</taxon>
        <taxon>Mytilida</taxon>
        <taxon>Mytiloidea</taxon>
        <taxon>Mytilidae</taxon>
        <taxon>Mytilinae</taxon>
        <taxon>Mytilus</taxon>
    </lineage>
</organism>
<evidence type="ECO:0000313" key="3">
    <source>
        <dbReference type="EMBL" id="VDI74577.1"/>
    </source>
</evidence>
<evidence type="ECO:0000256" key="2">
    <source>
        <dbReference type="ARBA" id="ARBA00022793"/>
    </source>
</evidence>
<comment type="subunit">
    <text evidence="1">Homodimer.</text>
</comment>
<dbReference type="InterPro" id="IPR010977">
    <property type="entry name" value="Aromatic_deC"/>
</dbReference>
<dbReference type="GO" id="GO:0005737">
    <property type="term" value="C:cytoplasm"/>
    <property type="evidence" value="ECO:0007669"/>
    <property type="project" value="TreeGrafter"/>
</dbReference>
<dbReference type="EC" id="4.1.1.22" evidence="3"/>
<dbReference type="AlphaFoldDB" id="A0A8B6H740"/>
<dbReference type="GO" id="GO:0001694">
    <property type="term" value="P:histamine biosynthetic process"/>
    <property type="evidence" value="ECO:0007669"/>
    <property type="project" value="TreeGrafter"/>
</dbReference>
<accession>A0A8B6H740</accession>
<evidence type="ECO:0000313" key="4">
    <source>
        <dbReference type="Proteomes" id="UP000596742"/>
    </source>
</evidence>
<protein>
    <submittedName>
        <fullName evidence="3">Histidine decarboxylase</fullName>
        <ecNumber evidence="3">4.1.1.22</ecNumber>
    </submittedName>
</protein>
<name>A0A8B6H740_MYTGA</name>
<dbReference type="GO" id="GO:0006548">
    <property type="term" value="P:L-histidine catabolic process"/>
    <property type="evidence" value="ECO:0007669"/>
    <property type="project" value="TreeGrafter"/>
</dbReference>
<dbReference type="PANTHER" id="PTHR11999">
    <property type="entry name" value="GROUP II PYRIDOXAL-5-PHOSPHATE DECARBOXYLASE"/>
    <property type="match status" value="1"/>
</dbReference>
<reference evidence="3" key="1">
    <citation type="submission" date="2018-11" db="EMBL/GenBank/DDBJ databases">
        <authorList>
            <person name="Alioto T."/>
            <person name="Alioto T."/>
        </authorList>
    </citation>
    <scope>NUCLEOTIDE SEQUENCE</scope>
</reference>